<dbReference type="GO" id="GO:0016747">
    <property type="term" value="F:acyltransferase activity, transferring groups other than amino-acyl groups"/>
    <property type="evidence" value="ECO:0007669"/>
    <property type="project" value="InterPro"/>
</dbReference>
<organism evidence="2 3">
    <name type="scientific">Tolypocladium paradoxum</name>
    <dbReference type="NCBI Taxonomy" id="94208"/>
    <lineage>
        <taxon>Eukaryota</taxon>
        <taxon>Fungi</taxon>
        <taxon>Dikarya</taxon>
        <taxon>Ascomycota</taxon>
        <taxon>Pezizomycotina</taxon>
        <taxon>Sordariomycetes</taxon>
        <taxon>Hypocreomycetidae</taxon>
        <taxon>Hypocreales</taxon>
        <taxon>Ophiocordycipitaceae</taxon>
        <taxon>Tolypocladium</taxon>
    </lineage>
</organism>
<feature type="domain" description="N-acetyltransferase" evidence="1">
    <location>
        <begin position="108"/>
        <end position="242"/>
    </location>
</feature>
<comment type="caution">
    <text evidence="2">The sequence shown here is derived from an EMBL/GenBank/DDBJ whole genome shotgun (WGS) entry which is preliminary data.</text>
</comment>
<dbReference type="PROSITE" id="PS51186">
    <property type="entry name" value="GNAT"/>
    <property type="match status" value="1"/>
</dbReference>
<dbReference type="EMBL" id="PKSG01000434">
    <property type="protein sequence ID" value="POR35571.1"/>
    <property type="molecule type" value="Genomic_DNA"/>
</dbReference>
<accession>A0A2S4KZF4</accession>
<protein>
    <recommendedName>
        <fullName evidence="1">N-acetyltransferase domain-containing protein</fullName>
    </recommendedName>
</protein>
<dbReference type="Proteomes" id="UP000237481">
    <property type="component" value="Unassembled WGS sequence"/>
</dbReference>
<dbReference type="PANTHER" id="PTHR42791:SF1">
    <property type="entry name" value="N-ACETYLTRANSFERASE DOMAIN-CONTAINING PROTEIN"/>
    <property type="match status" value="1"/>
</dbReference>
<dbReference type="InterPro" id="IPR000182">
    <property type="entry name" value="GNAT_dom"/>
</dbReference>
<dbReference type="InterPro" id="IPR052523">
    <property type="entry name" value="Trichothecene_AcTrans"/>
</dbReference>
<evidence type="ECO:0000313" key="2">
    <source>
        <dbReference type="EMBL" id="POR35571.1"/>
    </source>
</evidence>
<proteinExistence type="predicted"/>
<evidence type="ECO:0000313" key="3">
    <source>
        <dbReference type="Proteomes" id="UP000237481"/>
    </source>
</evidence>
<dbReference type="InterPro" id="IPR016181">
    <property type="entry name" value="Acyl_CoA_acyltransferase"/>
</dbReference>
<name>A0A2S4KZF4_9HYPO</name>
<dbReference type="AlphaFoldDB" id="A0A2S4KZF4"/>
<reference evidence="2 3" key="1">
    <citation type="submission" date="2018-01" db="EMBL/GenBank/DDBJ databases">
        <title>Harnessing the power of phylogenomics to disentangle the directionality and signatures of interkingdom host jumping in the parasitic fungal genus Tolypocladium.</title>
        <authorList>
            <person name="Quandt C.A."/>
            <person name="Patterson W."/>
            <person name="Spatafora J.W."/>
        </authorList>
    </citation>
    <scope>NUCLEOTIDE SEQUENCE [LARGE SCALE GENOMIC DNA]</scope>
    <source>
        <strain evidence="2 3">NRBC 100945</strain>
    </source>
</reference>
<dbReference type="PANTHER" id="PTHR42791">
    <property type="entry name" value="GNAT FAMILY ACETYLTRANSFERASE"/>
    <property type="match status" value="1"/>
</dbReference>
<sequence length="248" mass="27861">MPFTCEAARFEDGPALANAYISAFYGDPFHDTLIQDVPFDRQVAGVIKRFPHNFVRPTVHYRKVVDTDTGAVVSYAKWGLDNTDDIIMLPQNCAYANSRLLDVPDEFKHTIEAPYSDPEGINDPFAEWFTEQARSARKEALGDRPMLRESRPFLTSRALLTLCPDLMMLGTVPSAQGQGAGSLQVKWGVEFADKHGLPCWTEASPHSVRILQRLGFKPKREIICQIDEKCGGGTYVYTCMLREPQRSD</sequence>
<evidence type="ECO:0000259" key="1">
    <source>
        <dbReference type="PROSITE" id="PS51186"/>
    </source>
</evidence>
<dbReference type="Gene3D" id="3.40.630.30">
    <property type="match status" value="1"/>
</dbReference>
<keyword evidence="3" id="KW-1185">Reference proteome</keyword>
<dbReference type="OrthoDB" id="2115692at2759"/>
<gene>
    <name evidence="2" type="ORF">TPAR_04246</name>
</gene>
<dbReference type="SUPFAM" id="SSF55729">
    <property type="entry name" value="Acyl-CoA N-acyltransferases (Nat)"/>
    <property type="match status" value="1"/>
</dbReference>